<gene>
    <name evidence="1" type="ORF">MRB53_026951</name>
</gene>
<keyword evidence="2" id="KW-1185">Reference proteome</keyword>
<comment type="caution">
    <text evidence="1">The sequence shown here is derived from an EMBL/GenBank/DDBJ whole genome shotgun (WGS) entry which is preliminary data.</text>
</comment>
<evidence type="ECO:0000313" key="1">
    <source>
        <dbReference type="EMBL" id="KAJ8633615.1"/>
    </source>
</evidence>
<organism evidence="1 2">
    <name type="scientific">Persea americana</name>
    <name type="common">Avocado</name>
    <dbReference type="NCBI Taxonomy" id="3435"/>
    <lineage>
        <taxon>Eukaryota</taxon>
        <taxon>Viridiplantae</taxon>
        <taxon>Streptophyta</taxon>
        <taxon>Embryophyta</taxon>
        <taxon>Tracheophyta</taxon>
        <taxon>Spermatophyta</taxon>
        <taxon>Magnoliopsida</taxon>
        <taxon>Magnoliidae</taxon>
        <taxon>Laurales</taxon>
        <taxon>Lauraceae</taxon>
        <taxon>Persea</taxon>
    </lineage>
</organism>
<dbReference type="Proteomes" id="UP001234297">
    <property type="component" value="Chromosome 8"/>
</dbReference>
<sequence length="304" mass="35163">MGCSDQHKAVLAAFKLEGDAKEWWKAAKKTFEGPENEITWAFFKKEFILKFIPEHIREKKKREFQTLVQGDMTVAKYSNRFTELSHFAEELVATDAMKRNKFIEGLRPDIKKDVKLGEPATFAAALKRAFVSEETTVEMNGTLLARATGTKRDYQGNRAPPKKQKLDKKIKCQRCGRKHSTEECHWSTGACFACGQVGHLIKDCPKKQDKDRRQQQEQPPRQNQQQGYQDNARPTNQQNPPARNQYNAQNQQNQPRGPPNQPHGQNFNRGRPNHGGQQRRQQPDARVFAITQRKLRLQIMLWRV</sequence>
<reference evidence="1 2" key="1">
    <citation type="journal article" date="2022" name="Hortic Res">
        <title>A haplotype resolved chromosomal level avocado genome allows analysis of novel avocado genes.</title>
        <authorList>
            <person name="Nath O."/>
            <person name="Fletcher S.J."/>
            <person name="Hayward A."/>
            <person name="Shaw L.M."/>
            <person name="Masouleh A.K."/>
            <person name="Furtado A."/>
            <person name="Henry R.J."/>
            <person name="Mitter N."/>
        </authorList>
    </citation>
    <scope>NUCLEOTIDE SEQUENCE [LARGE SCALE GENOMIC DNA]</scope>
    <source>
        <strain evidence="2">cv. Hass</strain>
    </source>
</reference>
<proteinExistence type="predicted"/>
<protein>
    <submittedName>
        <fullName evidence="1">Uncharacterized protein</fullName>
    </submittedName>
</protein>
<dbReference type="EMBL" id="CM056816">
    <property type="protein sequence ID" value="KAJ8633615.1"/>
    <property type="molecule type" value="Genomic_DNA"/>
</dbReference>
<name>A0ACC2LJH7_PERAE</name>
<accession>A0ACC2LJH7</accession>
<evidence type="ECO:0000313" key="2">
    <source>
        <dbReference type="Proteomes" id="UP001234297"/>
    </source>
</evidence>